<evidence type="ECO:0000256" key="1">
    <source>
        <dbReference type="SAM" id="MobiDB-lite"/>
    </source>
</evidence>
<organism evidence="2 3">
    <name type="scientific">Monosiga brevicollis</name>
    <name type="common">Choanoflagellate</name>
    <dbReference type="NCBI Taxonomy" id="81824"/>
    <lineage>
        <taxon>Eukaryota</taxon>
        <taxon>Choanoflagellata</taxon>
        <taxon>Craspedida</taxon>
        <taxon>Salpingoecidae</taxon>
        <taxon>Monosiga</taxon>
    </lineage>
</organism>
<proteinExistence type="predicted"/>
<dbReference type="GO" id="GO:0016973">
    <property type="term" value="P:poly(A)+ mRNA export from nucleus"/>
    <property type="evidence" value="ECO:0007669"/>
    <property type="project" value="InterPro"/>
</dbReference>
<keyword evidence="3" id="KW-1185">Reference proteome</keyword>
<feature type="region of interest" description="Disordered" evidence="1">
    <location>
        <begin position="299"/>
        <end position="347"/>
    </location>
</feature>
<feature type="compositionally biased region" description="Polar residues" evidence="1">
    <location>
        <begin position="212"/>
        <end position="228"/>
    </location>
</feature>
<gene>
    <name evidence="2" type="ORF">MONBRDRAFT_29456</name>
</gene>
<dbReference type="RefSeq" id="XP_001749902.1">
    <property type="nucleotide sequence ID" value="XM_001749850.1"/>
</dbReference>
<feature type="compositionally biased region" description="Polar residues" evidence="1">
    <location>
        <begin position="122"/>
        <end position="144"/>
    </location>
</feature>
<feature type="compositionally biased region" description="Low complexity" evidence="1">
    <location>
        <begin position="55"/>
        <end position="69"/>
    </location>
</feature>
<feature type="region of interest" description="Disordered" evidence="1">
    <location>
        <begin position="119"/>
        <end position="144"/>
    </location>
</feature>
<dbReference type="Pfam" id="PF07817">
    <property type="entry name" value="GLE1"/>
    <property type="match status" value="1"/>
</dbReference>
<dbReference type="GO" id="GO:0005643">
    <property type="term" value="C:nuclear pore"/>
    <property type="evidence" value="ECO:0007669"/>
    <property type="project" value="InterPro"/>
</dbReference>
<evidence type="ECO:0000313" key="3">
    <source>
        <dbReference type="Proteomes" id="UP000001357"/>
    </source>
</evidence>
<accession>A9VB56</accession>
<dbReference type="GeneID" id="5895189"/>
<sequence>MCQSPHILRKRRGLRMPFALTQQPWLPKPQRVESVPAISQQQGSAFSETSFRTTASLRSPAPPRSEASPITTPQNLLRMQNLSSQAADLANHPVSSINGAGKKTVSQAAVHVASGLSLQEFAPTSSRQSNNAKQPENPESSMPQDNTILQQETAAQNSVMAAFEKQLRQATARRAALEEETARRSEEAAQLRRNQEEKQRAAKAAAKAAQATNSAQDPTPKATQTSHPATLEDVDVIRKSLVAQLKPIMQTLSKQQQEKLREINQRLKGNAKTKPPSTLEEARALLAQLKEVAAQVLPPQPSPQKEAAPPPSTSPLPASPVHPQKPLKDPLSSAQVAGTSSTPVASSPQTLAEIEVARKSLVARLKPCMDSLSPNKQTEVREINKRLKLAAEKGMCLSLIQRIVTRESVRVMWLRTVPQATMQYCRKQLSYIGVFTTLFNSLQPQYHPQAIQGPMQPQHHPFRPEDQEQVHQINQVLHMQAIYLSSCKPLLNAQPQDCHAKTPAQRKTYFEQMIAPLCNARFQTFESCQELRDFRKCFRGHFNKLSNTLPEDKVVKANFLQRDADTDVVVSAALLLRLIYDAVEHKTSLAAFMVAALYKELPALSGVYPTPDMNPTELRAVLGLKENQRTEDFVDKIDNIVRVVVALVEAFASSTTKIFSAADVWRMLAQASNSDADVLVASTLMSSTIELYGYRLQVLYGPQFDKLKSCIGNQCLPQMASTPATQSVRSQIEALKRHLKGTHKQTPRTHRLDLSGVGRIHLSQIIS</sequence>
<dbReference type="AlphaFoldDB" id="A9VB56"/>
<feature type="region of interest" description="Disordered" evidence="1">
    <location>
        <begin position="174"/>
        <end position="231"/>
    </location>
</feature>
<feature type="compositionally biased region" description="Polar residues" evidence="1">
    <location>
        <begin position="332"/>
        <end position="347"/>
    </location>
</feature>
<feature type="compositionally biased region" description="Low complexity" evidence="1">
    <location>
        <begin position="202"/>
        <end position="211"/>
    </location>
</feature>
<feature type="compositionally biased region" description="Basic and acidic residues" evidence="1">
    <location>
        <begin position="175"/>
        <end position="200"/>
    </location>
</feature>
<name>A9VB56_MONBE</name>
<reference evidence="2" key="1">
    <citation type="journal article" date="2008" name="Nature">
        <title>The genome of the choanoflagellate Monosiga brevicollis and the origin of metazoans.</title>
        <authorList>
            <consortium name="JGI Sequencing"/>
            <person name="King N."/>
            <person name="Westbrook M.J."/>
            <person name="Young S.L."/>
            <person name="Kuo A."/>
            <person name="Abedin M."/>
            <person name="Chapman J."/>
            <person name="Fairclough S."/>
            <person name="Hellsten U."/>
            <person name="Isogai Y."/>
            <person name="Letunic I."/>
            <person name="Marr M."/>
            <person name="Pincus D."/>
            <person name="Putnam N."/>
            <person name="Rokas A."/>
            <person name="Wright K.J."/>
            <person name="Zuzow R."/>
            <person name="Dirks W."/>
            <person name="Good M."/>
            <person name="Goodstein D."/>
            <person name="Lemons D."/>
            <person name="Li W."/>
            <person name="Lyons J.B."/>
            <person name="Morris A."/>
            <person name="Nichols S."/>
            <person name="Richter D.J."/>
            <person name="Salamov A."/>
            <person name="Bork P."/>
            <person name="Lim W.A."/>
            <person name="Manning G."/>
            <person name="Miller W.T."/>
            <person name="McGinnis W."/>
            <person name="Shapiro H."/>
            <person name="Tjian R."/>
            <person name="Grigoriev I.V."/>
            <person name="Rokhsar D."/>
        </authorList>
    </citation>
    <scope>NUCLEOTIDE SEQUENCE [LARGE SCALE GENOMIC DNA]</scope>
    <source>
        <strain evidence="2">MX1</strain>
    </source>
</reference>
<evidence type="ECO:0000313" key="2">
    <source>
        <dbReference type="EMBL" id="EDQ85281.1"/>
    </source>
</evidence>
<feature type="compositionally biased region" description="Polar residues" evidence="1">
    <location>
        <begin position="37"/>
        <end position="54"/>
    </location>
</feature>
<dbReference type="Proteomes" id="UP000001357">
    <property type="component" value="Unassembled WGS sequence"/>
</dbReference>
<dbReference type="EMBL" id="CH991575">
    <property type="protein sequence ID" value="EDQ85281.1"/>
    <property type="molecule type" value="Genomic_DNA"/>
</dbReference>
<feature type="region of interest" description="Disordered" evidence="1">
    <location>
        <begin position="35"/>
        <end position="72"/>
    </location>
</feature>
<dbReference type="InterPro" id="IPR012476">
    <property type="entry name" value="GLE1"/>
</dbReference>
<protein>
    <submittedName>
        <fullName evidence="2">Uncharacterized protein</fullName>
    </submittedName>
</protein>
<feature type="compositionally biased region" description="Pro residues" evidence="1">
    <location>
        <begin position="299"/>
        <end position="320"/>
    </location>
</feature>
<dbReference type="Gene3D" id="1.25.40.510">
    <property type="entry name" value="GLE1-like"/>
    <property type="match status" value="1"/>
</dbReference>
<dbReference type="InParanoid" id="A9VB56"/>
<dbReference type="InterPro" id="IPR038506">
    <property type="entry name" value="GLE1-like_sf"/>
</dbReference>
<dbReference type="KEGG" id="mbr:MONBRDRAFT_29456"/>